<name>A0A1F7X1M0_9BACT</name>
<feature type="non-terminal residue" evidence="4">
    <location>
        <position position="328"/>
    </location>
</feature>
<dbReference type="GO" id="GO:0009103">
    <property type="term" value="P:lipopolysaccharide biosynthetic process"/>
    <property type="evidence" value="ECO:0007669"/>
    <property type="project" value="TreeGrafter"/>
</dbReference>
<dbReference type="Pfam" id="PF13439">
    <property type="entry name" value="Glyco_transf_4"/>
    <property type="match status" value="1"/>
</dbReference>
<organism evidence="4 5">
    <name type="scientific">Candidatus Woesebacteria bacterium RBG_13_34_9</name>
    <dbReference type="NCBI Taxonomy" id="1802477"/>
    <lineage>
        <taxon>Bacteria</taxon>
        <taxon>Candidatus Woeseibacteriota</taxon>
    </lineage>
</organism>
<keyword evidence="1" id="KW-0808">Transferase</keyword>
<feature type="domain" description="Glycosyl transferase family 1" evidence="2">
    <location>
        <begin position="211"/>
        <end position="327"/>
    </location>
</feature>
<reference evidence="4 5" key="1">
    <citation type="journal article" date="2016" name="Nat. Commun.">
        <title>Thousands of microbial genomes shed light on interconnected biogeochemical processes in an aquifer system.</title>
        <authorList>
            <person name="Anantharaman K."/>
            <person name="Brown C.T."/>
            <person name="Hug L.A."/>
            <person name="Sharon I."/>
            <person name="Castelle C.J."/>
            <person name="Probst A.J."/>
            <person name="Thomas B.C."/>
            <person name="Singh A."/>
            <person name="Wilkins M.J."/>
            <person name="Karaoz U."/>
            <person name="Brodie E.L."/>
            <person name="Williams K.H."/>
            <person name="Hubbard S.S."/>
            <person name="Banfield J.F."/>
        </authorList>
    </citation>
    <scope>NUCLEOTIDE SEQUENCE [LARGE SCALE GENOMIC DNA]</scope>
</reference>
<dbReference type="SUPFAM" id="SSF53756">
    <property type="entry name" value="UDP-Glycosyltransferase/glycogen phosphorylase"/>
    <property type="match status" value="1"/>
</dbReference>
<proteinExistence type="predicted"/>
<dbReference type="InterPro" id="IPR001296">
    <property type="entry name" value="Glyco_trans_1"/>
</dbReference>
<dbReference type="AlphaFoldDB" id="A0A1F7X1M0"/>
<dbReference type="PANTHER" id="PTHR46401">
    <property type="entry name" value="GLYCOSYLTRANSFERASE WBBK-RELATED"/>
    <property type="match status" value="1"/>
</dbReference>
<feature type="domain" description="Glycosyltransferase subfamily 4-like N-terminal" evidence="3">
    <location>
        <begin position="15"/>
        <end position="180"/>
    </location>
</feature>
<dbReference type="EMBL" id="MGFP01000034">
    <property type="protein sequence ID" value="OGM08976.1"/>
    <property type="molecule type" value="Genomic_DNA"/>
</dbReference>
<dbReference type="Proteomes" id="UP000179219">
    <property type="component" value="Unassembled WGS sequence"/>
</dbReference>
<evidence type="ECO:0000256" key="1">
    <source>
        <dbReference type="ARBA" id="ARBA00022679"/>
    </source>
</evidence>
<dbReference type="PANTHER" id="PTHR46401:SF2">
    <property type="entry name" value="GLYCOSYLTRANSFERASE WBBK-RELATED"/>
    <property type="match status" value="1"/>
</dbReference>
<accession>A0A1F7X1M0</accession>
<evidence type="ECO:0000259" key="2">
    <source>
        <dbReference type="Pfam" id="PF00534"/>
    </source>
</evidence>
<evidence type="ECO:0000259" key="3">
    <source>
        <dbReference type="Pfam" id="PF13439"/>
    </source>
</evidence>
<dbReference type="GO" id="GO:0016757">
    <property type="term" value="F:glycosyltransferase activity"/>
    <property type="evidence" value="ECO:0007669"/>
    <property type="project" value="InterPro"/>
</dbReference>
<gene>
    <name evidence="4" type="ORF">A2159_02790</name>
</gene>
<evidence type="ECO:0008006" key="6">
    <source>
        <dbReference type="Google" id="ProtNLM"/>
    </source>
</evidence>
<dbReference type="InterPro" id="IPR028098">
    <property type="entry name" value="Glyco_trans_4-like_N"/>
</dbReference>
<comment type="caution">
    <text evidence="4">The sequence shown here is derived from an EMBL/GenBank/DDBJ whole genome shotgun (WGS) entry which is preliminary data.</text>
</comment>
<protein>
    <recommendedName>
        <fullName evidence="6">Glycosyl transferase family 1 domain-containing protein</fullName>
    </recommendedName>
</protein>
<dbReference type="Gene3D" id="3.40.50.2000">
    <property type="entry name" value="Glycogen Phosphorylase B"/>
    <property type="match status" value="2"/>
</dbReference>
<evidence type="ECO:0000313" key="4">
    <source>
        <dbReference type="EMBL" id="OGM08976.1"/>
    </source>
</evidence>
<dbReference type="Pfam" id="PF00534">
    <property type="entry name" value="Glycos_transf_1"/>
    <property type="match status" value="1"/>
</dbReference>
<evidence type="ECO:0000313" key="5">
    <source>
        <dbReference type="Proteomes" id="UP000179219"/>
    </source>
</evidence>
<sequence>MKIAIDVSQIIYGTGVSMYTQNLVKGLLSCDKENTYLLFGGSLRRFNELKSKIELISEGRSEKIIKKVFPYPPLLADLIWNKLRIYPNLESLIGAVDVFHSSDWVQPASRAFKVTTVHDLVPILYPKISNPKLVAVHKRRLEIIKKEVDRMIVPSSTTKDDLLKLGFDGNKVRVIPEAPDISFKPQKREEIINLKRKYKILGKYLLAIGVTPRKNIERIIEAFEKIKAEYDLKLVVIGKHYTEVEVRRGVFYLGHVPQEDVPKLYAGSEALIYPSLYEGFGLPILEAFASRTAVVTSNLGSMKEVAGSAAVLVDPFDINSIVEGIKKA</sequence>
<dbReference type="CDD" id="cd03809">
    <property type="entry name" value="GT4_MtfB-like"/>
    <property type="match status" value="1"/>
</dbReference>